<reference evidence="1" key="1">
    <citation type="submission" date="2019-08" db="EMBL/GenBank/DDBJ databases">
        <authorList>
            <person name="Kucharzyk K."/>
            <person name="Murdoch R.W."/>
            <person name="Higgins S."/>
            <person name="Loffler F."/>
        </authorList>
    </citation>
    <scope>NUCLEOTIDE SEQUENCE</scope>
</reference>
<sequence length="315" mass="35504">MRVPALCAGHPAQLHLCAGILRLEVTEDGFDCAVAGGSKHHAVNRLKHDSVVMHVFHLNQRIAGGMIRALALRKGSLDLFPVGFRGCKAVVAVAHGKEHRRAVTILLRKALFVFENAERQQNAVDVVLTIHKVPRNMPAFEHKIGIIQLCELRFFQCERLDNRLVRIVDQHEDMRQLDGRAFADFQTRRNTGDNRSLRRTDQRRGTLGIIIGFKIQRHDKASARGTANRTGDEHEALRFLFENAFFEVFAHVLLDAHNALLLAGLFQVGFRQDELQRGRRFADDALGIFPIGRLGSELVAGDNRPLVIVRALFRQ</sequence>
<evidence type="ECO:0000313" key="1">
    <source>
        <dbReference type="EMBL" id="MPM48865.1"/>
    </source>
</evidence>
<comment type="caution">
    <text evidence="1">The sequence shown here is derived from an EMBL/GenBank/DDBJ whole genome shotgun (WGS) entry which is preliminary data.</text>
</comment>
<name>A0A645A6R5_9ZZZZ</name>
<proteinExistence type="predicted"/>
<protein>
    <submittedName>
        <fullName evidence="1">Uncharacterized protein</fullName>
    </submittedName>
</protein>
<organism evidence="1">
    <name type="scientific">bioreactor metagenome</name>
    <dbReference type="NCBI Taxonomy" id="1076179"/>
    <lineage>
        <taxon>unclassified sequences</taxon>
        <taxon>metagenomes</taxon>
        <taxon>ecological metagenomes</taxon>
    </lineage>
</organism>
<dbReference type="AlphaFoldDB" id="A0A645A6R5"/>
<dbReference type="EMBL" id="VSSQ01012287">
    <property type="protein sequence ID" value="MPM48865.1"/>
    <property type="molecule type" value="Genomic_DNA"/>
</dbReference>
<gene>
    <name evidence="1" type="ORF">SDC9_95592</name>
</gene>
<accession>A0A645A6R5</accession>